<feature type="domain" description="CBM6" evidence="7">
    <location>
        <begin position="539"/>
        <end position="657"/>
    </location>
</feature>
<accession>A0A4S8HUM0</accession>
<dbReference type="PROSITE" id="PS51257">
    <property type="entry name" value="PROKAR_LIPOPROTEIN"/>
    <property type="match status" value="1"/>
</dbReference>
<evidence type="ECO:0000256" key="3">
    <source>
        <dbReference type="ARBA" id="ARBA00023295"/>
    </source>
</evidence>
<dbReference type="Pfam" id="PF17851">
    <property type="entry name" value="GH43_C2"/>
    <property type="match status" value="1"/>
</dbReference>
<feature type="active site" description="Proton donor" evidence="4">
    <location>
        <position position="216"/>
    </location>
</feature>
<feature type="site" description="Important for catalytic activity, responsible for pKa modulation of the active site Glu and correct orientation of both the proton donor and substrate" evidence="5">
    <location>
        <position position="163"/>
    </location>
</feature>
<organism evidence="9 10">
    <name type="scientific">Niastella caeni</name>
    <dbReference type="NCBI Taxonomy" id="2569763"/>
    <lineage>
        <taxon>Bacteria</taxon>
        <taxon>Pseudomonadati</taxon>
        <taxon>Bacteroidota</taxon>
        <taxon>Chitinophagia</taxon>
        <taxon>Chitinophagales</taxon>
        <taxon>Chitinophagaceae</taxon>
        <taxon>Niastella</taxon>
    </lineage>
</organism>
<dbReference type="Gene3D" id="2.115.10.20">
    <property type="entry name" value="Glycosyl hydrolase domain, family 43"/>
    <property type="match status" value="1"/>
</dbReference>
<feature type="chain" id="PRO_5020237800" evidence="6">
    <location>
        <begin position="28"/>
        <end position="661"/>
    </location>
</feature>
<reference evidence="9 10" key="1">
    <citation type="submission" date="2019-04" db="EMBL/GenBank/DDBJ databases">
        <title>Niastella caeni sp. nov., isolated from activated sludge.</title>
        <authorList>
            <person name="Sheng M."/>
        </authorList>
    </citation>
    <scope>NUCLEOTIDE SEQUENCE [LARGE SCALE GENOMIC DNA]</scope>
    <source>
        <strain evidence="9 10">HX-2-15</strain>
    </source>
</reference>
<dbReference type="Pfam" id="PF03422">
    <property type="entry name" value="CBM_6"/>
    <property type="match status" value="1"/>
</dbReference>
<dbReference type="GO" id="GO:0005975">
    <property type="term" value="P:carbohydrate metabolic process"/>
    <property type="evidence" value="ECO:0007669"/>
    <property type="project" value="InterPro"/>
</dbReference>
<evidence type="ECO:0000256" key="2">
    <source>
        <dbReference type="ARBA" id="ARBA00022801"/>
    </source>
</evidence>
<evidence type="ECO:0000259" key="8">
    <source>
        <dbReference type="Pfam" id="PF17851"/>
    </source>
</evidence>
<proteinExistence type="inferred from homology"/>
<dbReference type="SUPFAM" id="SSF49899">
    <property type="entry name" value="Concanavalin A-like lectins/glucanases"/>
    <property type="match status" value="1"/>
</dbReference>
<keyword evidence="3" id="KW-0326">Glycosidase</keyword>
<evidence type="ECO:0000256" key="4">
    <source>
        <dbReference type="PIRSR" id="PIRSR606710-1"/>
    </source>
</evidence>
<evidence type="ECO:0000313" key="10">
    <source>
        <dbReference type="Proteomes" id="UP000306918"/>
    </source>
</evidence>
<dbReference type="Proteomes" id="UP000306918">
    <property type="component" value="Unassembled WGS sequence"/>
</dbReference>
<dbReference type="CDD" id="cd04084">
    <property type="entry name" value="CBM6_xylanase-like"/>
    <property type="match status" value="1"/>
</dbReference>
<dbReference type="SUPFAM" id="SSF49785">
    <property type="entry name" value="Galactose-binding domain-like"/>
    <property type="match status" value="1"/>
</dbReference>
<gene>
    <name evidence="9" type="ORF">FAM09_12400</name>
</gene>
<dbReference type="Gene3D" id="2.60.120.260">
    <property type="entry name" value="Galactose-binding domain-like"/>
    <property type="match status" value="1"/>
</dbReference>
<dbReference type="InterPro" id="IPR013320">
    <property type="entry name" value="ConA-like_dom_sf"/>
</dbReference>
<keyword evidence="10" id="KW-1185">Reference proteome</keyword>
<dbReference type="GO" id="GO:0030246">
    <property type="term" value="F:carbohydrate binding"/>
    <property type="evidence" value="ECO:0007669"/>
    <property type="project" value="InterPro"/>
</dbReference>
<dbReference type="Pfam" id="PF04616">
    <property type="entry name" value="Glyco_hydro_43"/>
    <property type="match status" value="1"/>
</dbReference>
<dbReference type="InterPro" id="IPR023296">
    <property type="entry name" value="Glyco_hydro_beta-prop_sf"/>
</dbReference>
<sequence length="661" mass="73850">MKTTKCFLQWTSLFIGCILLHISTVHAQSGLPDNPDFYNEVNTYVNPVLPGDHPDPTLLRVGNDFYHCGSSFHFTPYLPIYHSKDMVHWQVISRVVPPSKSNWVADKPSGGIWQGAITYFYGSYWIYFSSNGQWFSKASAPAGPWSDPVQVKTNPATGSLGYDNSIFVDDDGKPYMVIKNGQKVNRIQALGRDGQLTDTVINLDWINAKLQYSWAEGPVMCKRNGYYYYFPAGDVAGGQYALRGTALTSDSTKWERLGNFFKPITDPNVSFRSPNHIAAPVQLEDGTWWTIGQSYERVGSNDWSGMGRQTSLYQVIWEGDRPWGVAPVSTPVVKPNLPKSGIRWRSVHTDYFESDSLKTWWHFLSRKMASHYSLSARKGWIRLTPDTARIHLVQKETDHYYTALTRVEVNAADNFTKAGIYLTNGNQQVFAQLYSGYDNGKKIIFKLDTAIRSIPNRYGNTVWLKLVRMEHDLTAFCSGDGKTWTALGAPISAVGIDKVQPNYNSWVGTSVGLFAEGKPADFDLFVCKDGTSWLPAAGYSNYYGVEKIKQGSELTVTNNSTYGGWFMIAGVELGTEKNPTAAVEITASATNGGKLEIWLDDLKEGQMIAVVPVTSTGNKNTRRTFKATIKNVSGQHDIIVKLAAGLSRDIYIRDIRFIKSK</sequence>
<keyword evidence="2" id="KW-0378">Hydrolase</keyword>
<evidence type="ECO:0000256" key="5">
    <source>
        <dbReference type="PIRSR" id="PIRSR606710-2"/>
    </source>
</evidence>
<dbReference type="InterPro" id="IPR041542">
    <property type="entry name" value="GH43_C2"/>
</dbReference>
<dbReference type="AlphaFoldDB" id="A0A4S8HUM0"/>
<dbReference type="OrthoDB" id="9801455at2"/>
<dbReference type="EMBL" id="STFF01000003">
    <property type="protein sequence ID" value="THU39307.1"/>
    <property type="molecule type" value="Genomic_DNA"/>
</dbReference>
<feature type="signal peptide" evidence="6">
    <location>
        <begin position="1"/>
        <end position="27"/>
    </location>
</feature>
<evidence type="ECO:0000256" key="6">
    <source>
        <dbReference type="SAM" id="SignalP"/>
    </source>
</evidence>
<dbReference type="InterPro" id="IPR006710">
    <property type="entry name" value="Glyco_hydro_43"/>
</dbReference>
<feature type="active site" description="Proton acceptor" evidence="4">
    <location>
        <position position="55"/>
    </location>
</feature>
<dbReference type="InterPro" id="IPR051795">
    <property type="entry name" value="Glycosyl_Hydrlase_43"/>
</dbReference>
<dbReference type="RefSeq" id="WP_136577439.1">
    <property type="nucleotide sequence ID" value="NZ_STFF01000003.1"/>
</dbReference>
<dbReference type="InterPro" id="IPR005084">
    <property type="entry name" value="CBM6"/>
</dbReference>
<name>A0A4S8HUM0_9BACT</name>
<evidence type="ECO:0000256" key="1">
    <source>
        <dbReference type="ARBA" id="ARBA00009865"/>
    </source>
</evidence>
<evidence type="ECO:0000259" key="7">
    <source>
        <dbReference type="Pfam" id="PF03422"/>
    </source>
</evidence>
<dbReference type="InterPro" id="IPR008979">
    <property type="entry name" value="Galactose-bd-like_sf"/>
</dbReference>
<comment type="similarity">
    <text evidence="1">Belongs to the glycosyl hydrolase 43 family.</text>
</comment>
<dbReference type="PANTHER" id="PTHR42812">
    <property type="entry name" value="BETA-XYLOSIDASE"/>
    <property type="match status" value="1"/>
</dbReference>
<feature type="domain" description="Beta-xylosidase C-terminal Concanavalin A-like" evidence="8">
    <location>
        <begin position="350"/>
        <end position="525"/>
    </location>
</feature>
<dbReference type="SUPFAM" id="SSF75005">
    <property type="entry name" value="Arabinanase/levansucrase/invertase"/>
    <property type="match status" value="1"/>
</dbReference>
<protein>
    <submittedName>
        <fullName evidence="9">Carbohydrate-binding protein</fullName>
    </submittedName>
</protein>
<comment type="caution">
    <text evidence="9">The sequence shown here is derived from an EMBL/GenBank/DDBJ whole genome shotgun (WGS) entry which is preliminary data.</text>
</comment>
<keyword evidence="6" id="KW-0732">Signal</keyword>
<evidence type="ECO:0000313" key="9">
    <source>
        <dbReference type="EMBL" id="THU39307.1"/>
    </source>
</evidence>
<dbReference type="GO" id="GO:0004553">
    <property type="term" value="F:hydrolase activity, hydrolyzing O-glycosyl compounds"/>
    <property type="evidence" value="ECO:0007669"/>
    <property type="project" value="InterPro"/>
</dbReference>
<dbReference type="Gene3D" id="2.60.120.200">
    <property type="match status" value="1"/>
</dbReference>
<dbReference type="PANTHER" id="PTHR42812:SF12">
    <property type="entry name" value="BETA-XYLOSIDASE-RELATED"/>
    <property type="match status" value="1"/>
</dbReference>